<dbReference type="EMBL" id="QJNS01000192">
    <property type="protein sequence ID" value="RYO83282.1"/>
    <property type="molecule type" value="Genomic_DNA"/>
</dbReference>
<dbReference type="Gene3D" id="3.40.630.30">
    <property type="match status" value="1"/>
</dbReference>
<organism evidence="1 2">
    <name type="scientific">Monosporascus cannonballus</name>
    <dbReference type="NCBI Taxonomy" id="155416"/>
    <lineage>
        <taxon>Eukaryota</taxon>
        <taxon>Fungi</taxon>
        <taxon>Dikarya</taxon>
        <taxon>Ascomycota</taxon>
        <taxon>Pezizomycotina</taxon>
        <taxon>Sordariomycetes</taxon>
        <taxon>Xylariomycetidae</taxon>
        <taxon>Xylariales</taxon>
        <taxon>Xylariales incertae sedis</taxon>
        <taxon>Monosporascus</taxon>
    </lineage>
</organism>
<gene>
    <name evidence="1" type="ORF">DL762_006191</name>
</gene>
<evidence type="ECO:0008006" key="3">
    <source>
        <dbReference type="Google" id="ProtNLM"/>
    </source>
</evidence>
<dbReference type="Proteomes" id="UP000294003">
    <property type="component" value="Unassembled WGS sequence"/>
</dbReference>
<reference evidence="1 2" key="1">
    <citation type="submission" date="2018-06" db="EMBL/GenBank/DDBJ databases">
        <title>Complete Genomes of Monosporascus.</title>
        <authorList>
            <person name="Robinson A.J."/>
            <person name="Natvig D.O."/>
        </authorList>
    </citation>
    <scope>NUCLEOTIDE SEQUENCE [LARGE SCALE GENOMIC DNA]</scope>
    <source>
        <strain evidence="1 2">CBS 609.92</strain>
    </source>
</reference>
<sequence>MVLQWDKEWALQYLIKQPSKRLPHGLLEDRAHKRHQKVVDYETGQMVGCRRWILPDHLTGEWLEAQTPAVSSDEEEEYAESPGNADCEYGAVLDTLGVPVVSLKKRLMGREGYMGGLPFSPSACSGHDIVTLLVESGIAQAEEMGVDIFVLAFKVATGVYHQLGFEMLGQFVPDDSKYGGKSEYGTYFLGKVGKRL</sequence>
<evidence type="ECO:0000313" key="2">
    <source>
        <dbReference type="Proteomes" id="UP000294003"/>
    </source>
</evidence>
<dbReference type="InterPro" id="IPR016181">
    <property type="entry name" value="Acyl_CoA_acyltransferase"/>
</dbReference>
<comment type="caution">
    <text evidence="1">The sequence shown here is derived from an EMBL/GenBank/DDBJ whole genome shotgun (WGS) entry which is preliminary data.</text>
</comment>
<dbReference type="SUPFAM" id="SSF55729">
    <property type="entry name" value="Acyl-CoA N-acyltransferases (Nat)"/>
    <property type="match status" value="1"/>
</dbReference>
<name>A0ABY0H6Z2_9PEZI</name>
<keyword evidence="2" id="KW-1185">Reference proteome</keyword>
<accession>A0ABY0H6Z2</accession>
<evidence type="ECO:0000313" key="1">
    <source>
        <dbReference type="EMBL" id="RYO83282.1"/>
    </source>
</evidence>
<protein>
    <recommendedName>
        <fullName evidence="3">N-acetyltransferase domain-containing protein</fullName>
    </recommendedName>
</protein>
<proteinExistence type="predicted"/>